<dbReference type="Gene3D" id="2.40.50.1020">
    <property type="entry name" value="LytTr DNA-binding domain"/>
    <property type="match status" value="1"/>
</dbReference>
<evidence type="ECO:0000313" key="4">
    <source>
        <dbReference type="Proteomes" id="UP000637299"/>
    </source>
</evidence>
<reference evidence="3 4" key="1">
    <citation type="submission" date="2020-09" db="EMBL/GenBank/DDBJ databases">
        <title>Genome seq and assembly of Chryseobacterium sp.</title>
        <authorList>
            <person name="Chhetri G."/>
        </authorList>
    </citation>
    <scope>NUCLEOTIDE SEQUENCE [LARGE SCALE GENOMIC DNA]</scope>
    <source>
        <strain evidence="3 4">GCR10</strain>
    </source>
</reference>
<protein>
    <submittedName>
        <fullName evidence="3">Response regulator</fullName>
    </submittedName>
</protein>
<proteinExistence type="predicted"/>
<dbReference type="EMBL" id="JACYFS010000001">
    <property type="protein sequence ID" value="MBD8080900.1"/>
    <property type="molecule type" value="Genomic_DNA"/>
</dbReference>
<feature type="domain" description="Response regulatory" evidence="2">
    <location>
        <begin position="6"/>
        <end position="123"/>
    </location>
</feature>
<comment type="caution">
    <text evidence="3">The sequence shown here is derived from an EMBL/GenBank/DDBJ whole genome shotgun (WGS) entry which is preliminary data.</text>
</comment>
<feature type="modified residue" description="4-aspartylphosphate" evidence="1">
    <location>
        <position position="57"/>
    </location>
</feature>
<name>A0ABR8Z6H5_9FLAO</name>
<dbReference type="SUPFAM" id="SSF52172">
    <property type="entry name" value="CheY-like"/>
    <property type="match status" value="1"/>
</dbReference>
<dbReference type="SMART" id="SM00448">
    <property type="entry name" value="REC"/>
    <property type="match status" value="1"/>
</dbReference>
<dbReference type="PROSITE" id="PS50110">
    <property type="entry name" value="RESPONSE_REGULATORY"/>
    <property type="match status" value="1"/>
</dbReference>
<accession>A0ABR8Z6H5</accession>
<dbReference type="Proteomes" id="UP000637299">
    <property type="component" value="Unassembled WGS sequence"/>
</dbReference>
<gene>
    <name evidence="3" type="ORF">IC610_00530</name>
</gene>
<dbReference type="Pfam" id="PF04397">
    <property type="entry name" value="LytTR"/>
    <property type="match status" value="1"/>
</dbReference>
<dbReference type="Gene3D" id="3.40.50.2300">
    <property type="match status" value="1"/>
</dbReference>
<evidence type="ECO:0000259" key="2">
    <source>
        <dbReference type="PROSITE" id="PS50110"/>
    </source>
</evidence>
<keyword evidence="1" id="KW-0597">Phosphoprotein</keyword>
<organism evidence="3 4">
    <name type="scientific">Chryseobacterium caseinilyticum</name>
    <dbReference type="NCBI Taxonomy" id="2771428"/>
    <lineage>
        <taxon>Bacteria</taxon>
        <taxon>Pseudomonadati</taxon>
        <taxon>Bacteroidota</taxon>
        <taxon>Flavobacteriia</taxon>
        <taxon>Flavobacteriales</taxon>
        <taxon>Weeksellaceae</taxon>
        <taxon>Chryseobacterium group</taxon>
        <taxon>Chryseobacterium</taxon>
    </lineage>
</organism>
<dbReference type="InterPro" id="IPR007492">
    <property type="entry name" value="LytTR_DNA-bd_dom"/>
</dbReference>
<dbReference type="InterPro" id="IPR001789">
    <property type="entry name" value="Sig_transdc_resp-reg_receiver"/>
</dbReference>
<dbReference type="RefSeq" id="WP_191734734.1">
    <property type="nucleotide sequence ID" value="NZ_JACYFS010000001.1"/>
</dbReference>
<dbReference type="InterPro" id="IPR011006">
    <property type="entry name" value="CheY-like_superfamily"/>
</dbReference>
<dbReference type="Pfam" id="PF00072">
    <property type="entry name" value="Response_reg"/>
    <property type="match status" value="1"/>
</dbReference>
<evidence type="ECO:0000256" key="1">
    <source>
        <dbReference type="PROSITE-ProRule" id="PRU00169"/>
    </source>
</evidence>
<dbReference type="CDD" id="cd00156">
    <property type="entry name" value="REC"/>
    <property type="match status" value="1"/>
</dbReference>
<keyword evidence="4" id="KW-1185">Reference proteome</keyword>
<evidence type="ECO:0000313" key="3">
    <source>
        <dbReference type="EMBL" id="MBD8080900.1"/>
    </source>
</evidence>
<dbReference type="SMART" id="SM00850">
    <property type="entry name" value="LytTR"/>
    <property type="match status" value="1"/>
</dbReference>
<sequence>MTHTYRVALLEDNPRQLEKLESYLSKITTVEIVLKSRSSNDFFEQLKTIQPDILVADLDLGNDSMTGMEAAQEIKIPVFFASVNTSEYVEDIEDLKRDAEICVDHITKPFSEEQFVKSFRRFLQEVSYFSPPQYVLLDFNKTKNNKIRIEDIVYLCADKMAGSESNNKQIHFINRKPANLIDFSFSKMEDKGLLKSQFVTIHKSFRVNRRYIKKYHSKTECIEISIFDDVEKTKCQHLKVSENYQPVIRKMFG</sequence>